<dbReference type="Proteomes" id="UP000256924">
    <property type="component" value="Unassembled WGS sequence"/>
</dbReference>
<protein>
    <submittedName>
        <fullName evidence="2">Uncharacterized protein</fullName>
    </submittedName>
</protein>
<keyword evidence="1" id="KW-1133">Transmembrane helix</keyword>
<dbReference type="EMBL" id="QNVU01000009">
    <property type="protein sequence ID" value="REC51429.1"/>
    <property type="molecule type" value="Genomic_DNA"/>
</dbReference>
<proteinExistence type="predicted"/>
<keyword evidence="1" id="KW-0812">Transmembrane</keyword>
<evidence type="ECO:0000313" key="2">
    <source>
        <dbReference type="EMBL" id="REC51429.1"/>
    </source>
</evidence>
<feature type="transmembrane region" description="Helical" evidence="1">
    <location>
        <begin position="44"/>
        <end position="65"/>
    </location>
</feature>
<evidence type="ECO:0000256" key="1">
    <source>
        <dbReference type="SAM" id="Phobius"/>
    </source>
</evidence>
<gene>
    <name evidence="2" type="ORF">DRF68_06640</name>
</gene>
<organism evidence="2 3">
    <name type="scientific">Candidatus Chryseobacterium massiliense</name>
    <dbReference type="NCBI Taxonomy" id="204089"/>
    <lineage>
        <taxon>Bacteria</taxon>
        <taxon>Pseudomonadati</taxon>
        <taxon>Bacteroidota</taxon>
        <taxon>Flavobacteriia</taxon>
        <taxon>Flavobacteriales</taxon>
        <taxon>Weeksellaceae</taxon>
        <taxon>Chryseobacterium group</taxon>
        <taxon>Chryseobacterium</taxon>
    </lineage>
</organism>
<dbReference type="AlphaFoldDB" id="A0A3D9BDA4"/>
<name>A0A3D9BDA4_9FLAO</name>
<evidence type="ECO:0000313" key="3">
    <source>
        <dbReference type="Proteomes" id="UP000256924"/>
    </source>
</evidence>
<feature type="transmembrane region" description="Helical" evidence="1">
    <location>
        <begin position="9"/>
        <end position="32"/>
    </location>
</feature>
<keyword evidence="1" id="KW-0472">Membrane</keyword>
<reference evidence="2 3" key="1">
    <citation type="journal article" date="2004" name="Emerg. Infect. Dis.">
        <title>Amoebae-resisting bacteria isolated from human nasal swabs by amoebal coculture.</title>
        <authorList>
            <person name="Greub G."/>
            <person name="La Scola B."/>
            <person name="Raoult D."/>
        </authorList>
    </citation>
    <scope>NUCLEOTIDE SEQUENCE [LARGE SCALE GENOMIC DNA]</scope>
    <source>
        <strain evidence="2 3">CCUG 51329</strain>
    </source>
</reference>
<keyword evidence="3" id="KW-1185">Reference proteome</keyword>
<sequence>MLKGIKNLVIYFVLLIISLNVLSILQSLWVNIGNIKTGGQFLNLIYSGFVFISFLLLILISFYFLTRCVFSIFQILKSVFINLVGRIK</sequence>
<accession>A0A3D9BDA4</accession>
<comment type="caution">
    <text evidence="2">The sequence shown here is derived from an EMBL/GenBank/DDBJ whole genome shotgun (WGS) entry which is preliminary data.</text>
</comment>